<feature type="region of interest" description="Disordered" evidence="1">
    <location>
        <begin position="785"/>
        <end position="808"/>
    </location>
</feature>
<name>A0ABX8B2X3_9BACT</name>
<evidence type="ECO:0000256" key="1">
    <source>
        <dbReference type="SAM" id="MobiDB-lite"/>
    </source>
</evidence>
<accession>A0ABX8B2X3</accession>
<proteinExistence type="predicted"/>
<dbReference type="RefSeq" id="WP_211422712.1">
    <property type="nucleotide sequence ID" value="NZ_CP072642.1"/>
</dbReference>
<organism evidence="2 3">
    <name type="scientific">Chloracidobacterium sp. N</name>
    <dbReference type="NCBI Taxonomy" id="2821540"/>
    <lineage>
        <taxon>Bacteria</taxon>
        <taxon>Pseudomonadati</taxon>
        <taxon>Acidobacteriota</taxon>
        <taxon>Terriglobia</taxon>
        <taxon>Terriglobales</taxon>
        <taxon>Acidobacteriaceae</taxon>
        <taxon>Chloracidobacterium</taxon>
        <taxon>Chloracidobacterium aggregatum</taxon>
    </lineage>
</organism>
<evidence type="ECO:0000313" key="3">
    <source>
        <dbReference type="Proteomes" id="UP000677668"/>
    </source>
</evidence>
<protein>
    <submittedName>
        <fullName evidence="2">Uncharacterized protein</fullName>
    </submittedName>
</protein>
<reference evidence="2 3" key="1">
    <citation type="submission" date="2021-03" db="EMBL/GenBank/DDBJ databases">
        <title>Genomic and phenotypic characterization of Chloracidobacterium isolates provides evidence for multiple species.</title>
        <authorList>
            <person name="Saini M.K."/>
            <person name="Costas A.M.G."/>
            <person name="Tank M."/>
            <person name="Bryant D.A."/>
        </authorList>
    </citation>
    <scope>NUCLEOTIDE SEQUENCE [LARGE SCALE GENOMIC DNA]</scope>
    <source>
        <strain evidence="2 3">N</strain>
    </source>
</reference>
<keyword evidence="3" id="KW-1185">Reference proteome</keyword>
<feature type="compositionally biased region" description="Low complexity" evidence="1">
    <location>
        <begin position="53"/>
        <end position="75"/>
    </location>
</feature>
<evidence type="ECO:0000313" key="2">
    <source>
        <dbReference type="EMBL" id="QUV94417.1"/>
    </source>
</evidence>
<dbReference type="EMBL" id="CP072642">
    <property type="protein sequence ID" value="QUV94417.1"/>
    <property type="molecule type" value="Genomic_DNA"/>
</dbReference>
<dbReference type="Proteomes" id="UP000677668">
    <property type="component" value="Chromosome 1"/>
</dbReference>
<feature type="region of interest" description="Disordered" evidence="1">
    <location>
        <begin position="47"/>
        <end position="75"/>
    </location>
</feature>
<gene>
    <name evidence="2" type="ORF">J8C05_02935</name>
</gene>
<sequence>MNFSLCHVFPWTHRFRQARTLWRSLLAGGLLLTLILSNWNLAEAQRTRRQPARKAPATTTPPAGPTATTETTTPRPLAEYFPANALLYAEFERLPNAIDEVLAVESLKQFLAASDSPLPIDLTRYDEALEAFGFPDKATLAATRIGFGLILSPNPKKSTVGGLFPTPEVEFVVVLIAPDNAAAARFVQLGEQWLPTLVTNTRRVKPLPGRAGRFRTTTFPAAKATESLVMAHSGQVVAVGFRPVMTRWLTQMAQPTFNPLGKARGFEDVQKQLTDNRNGMVYINTSTIGTYVRDLFAELLKPSPSGNRVSREQARAEAEFAAKISQLVTQSGIGAVDGTGFAYSVKDGRVTQRIVVGLDRASEGLFPAFADGPRVSGRAADFLPDDTQIFATLSVNPTRVYDTLRQMAGTFNARYETDIQVAERKFGVNFRQEIAAALTGEITLAVGGLQVREVVNTGTTLPFTDNFRVATFAVSNNPQALREAFAKIFSAAARKAADRKAWQAIAKPPEGTLPRPIFDPRVKTYEGETIWLFEGSNEDEENAFAVSVVANVLVAGRTSDVKWVIDSYRRGQTLGRWEDFNVGFGARPADAMGSAYVSQGLLAQALTELRNETPKRYQVFLEGLTPFPVFTHIGREGRVITNVVDVSLPYLVGIAGAGWGASSAADERRANEQGVREVLRAIYEAQMEYARGAGKGNYSDSLPTLAKRADGSRNFGEEVELMTRLPYRGYVLGPIVLRPAGDGKPAGFSLTAFPAVRTGPDRTGDQTFYLDETGTLRCLPVSAGDANAESPGCDSFAPAESAPDTSKL</sequence>